<reference evidence="2 5" key="1">
    <citation type="journal article" date="2005" name="Nature">
        <title>Genome sequence, comparative analysis and haplotype structure of the domestic dog.</title>
        <authorList>
            <consortium name="Broad Sequencing Platform"/>
            <person name="Lindblad-Toh K."/>
            <person name="Wade C.M."/>
            <person name="Mikkelsen T.S."/>
            <person name="Karlsson E.K."/>
            <person name="Jaffe D.B."/>
            <person name="Kamal M."/>
            <person name="Clamp M."/>
            <person name="Chang J.L."/>
            <person name="Kulbokas E.J. III"/>
            <person name="Zody M.C."/>
            <person name="Mauceli E."/>
            <person name="Xie X."/>
            <person name="Breen M."/>
            <person name="Wayne R.K."/>
            <person name="Ostrander E.A."/>
            <person name="Ponting C.P."/>
            <person name="Galibert F."/>
            <person name="Smith D.R."/>
            <person name="DeJong P.J."/>
            <person name="Kirkness E."/>
            <person name="Alvarez P."/>
            <person name="Biagi T."/>
            <person name="Brockman W."/>
            <person name="Butler J."/>
            <person name="Chin C.W."/>
            <person name="Cook A."/>
            <person name="Cuff J."/>
            <person name="Daly M.J."/>
            <person name="DeCaprio D."/>
            <person name="Gnerre S."/>
            <person name="Grabherr M."/>
            <person name="Kellis M."/>
            <person name="Kleber M."/>
            <person name="Bardeleben C."/>
            <person name="Goodstadt L."/>
            <person name="Heger A."/>
            <person name="Hitte C."/>
            <person name="Kim L."/>
            <person name="Koepfli K.P."/>
            <person name="Parker H.G."/>
            <person name="Pollinger J.P."/>
            <person name="Searle S.M."/>
            <person name="Sutter N.B."/>
            <person name="Thomas R."/>
            <person name="Webber C."/>
            <person name="Baldwin J."/>
            <person name="Abebe A."/>
            <person name="Abouelleil A."/>
            <person name="Aftuck L."/>
            <person name="Ait-Zahra M."/>
            <person name="Aldredge T."/>
            <person name="Allen N."/>
            <person name="An P."/>
            <person name="Anderson S."/>
            <person name="Antoine C."/>
            <person name="Arachchi H."/>
            <person name="Aslam A."/>
            <person name="Ayotte L."/>
            <person name="Bachantsang P."/>
            <person name="Barry A."/>
            <person name="Bayul T."/>
            <person name="Benamara M."/>
            <person name="Berlin A."/>
            <person name="Bessette D."/>
            <person name="Blitshteyn B."/>
            <person name="Bloom T."/>
            <person name="Blye J."/>
            <person name="Boguslavskiy L."/>
            <person name="Bonnet C."/>
            <person name="Boukhgalter B."/>
            <person name="Brown A."/>
            <person name="Cahill P."/>
            <person name="Calixte N."/>
            <person name="Camarata J."/>
            <person name="Cheshatsang Y."/>
            <person name="Chu J."/>
            <person name="Citroen M."/>
            <person name="Collymore A."/>
            <person name="Cooke P."/>
            <person name="Dawoe T."/>
            <person name="Daza R."/>
            <person name="Decktor K."/>
            <person name="DeGray S."/>
            <person name="Dhargay N."/>
            <person name="Dooley K."/>
            <person name="Dooley K."/>
            <person name="Dorje P."/>
            <person name="Dorjee K."/>
            <person name="Dorris L."/>
            <person name="Duffey N."/>
            <person name="Dupes A."/>
            <person name="Egbiremolen O."/>
            <person name="Elong R."/>
            <person name="Falk J."/>
            <person name="Farina A."/>
            <person name="Faro S."/>
            <person name="Ferguson D."/>
            <person name="Ferreira P."/>
            <person name="Fisher S."/>
            <person name="FitzGerald M."/>
            <person name="Foley K."/>
            <person name="Foley C."/>
            <person name="Franke A."/>
            <person name="Friedrich D."/>
            <person name="Gage D."/>
            <person name="Garber M."/>
            <person name="Gearin G."/>
            <person name="Giannoukos G."/>
            <person name="Goode T."/>
            <person name="Goyette A."/>
            <person name="Graham J."/>
            <person name="Grandbois E."/>
            <person name="Gyaltsen K."/>
            <person name="Hafez N."/>
            <person name="Hagopian D."/>
            <person name="Hagos B."/>
            <person name="Hall J."/>
            <person name="Healy C."/>
            <person name="Hegarty R."/>
            <person name="Honan T."/>
            <person name="Horn A."/>
            <person name="Houde N."/>
            <person name="Hughes L."/>
            <person name="Hunnicutt L."/>
            <person name="Husby M."/>
            <person name="Jester B."/>
            <person name="Jones C."/>
            <person name="Kamat A."/>
            <person name="Kanga B."/>
            <person name="Kells C."/>
            <person name="Khazanovich D."/>
            <person name="Kieu A.C."/>
            <person name="Kisner P."/>
            <person name="Kumar M."/>
            <person name="Lance K."/>
            <person name="Landers T."/>
            <person name="Lara M."/>
            <person name="Lee W."/>
            <person name="Leger J.P."/>
            <person name="Lennon N."/>
            <person name="Leuper L."/>
            <person name="LeVine S."/>
            <person name="Liu J."/>
            <person name="Liu X."/>
            <person name="Lokyitsang Y."/>
            <person name="Lokyitsang T."/>
            <person name="Lui A."/>
            <person name="Macdonald J."/>
            <person name="Major J."/>
            <person name="Marabella R."/>
            <person name="Maru K."/>
            <person name="Matthews C."/>
            <person name="McDonough S."/>
            <person name="Mehta T."/>
            <person name="Meldrim J."/>
            <person name="Melnikov A."/>
            <person name="Meneus L."/>
            <person name="Mihalev A."/>
            <person name="Mihova T."/>
            <person name="Miller K."/>
            <person name="Mittelman R."/>
            <person name="Mlenga V."/>
            <person name="Mulrain L."/>
            <person name="Munson G."/>
            <person name="Navidi A."/>
            <person name="Naylor J."/>
            <person name="Nguyen T."/>
            <person name="Nguyen N."/>
            <person name="Nguyen C."/>
            <person name="Nguyen T."/>
            <person name="Nicol R."/>
            <person name="Norbu N."/>
            <person name="Norbu C."/>
            <person name="Novod N."/>
            <person name="Nyima T."/>
            <person name="Olandt P."/>
            <person name="O'Neill B."/>
            <person name="O'Neill K."/>
            <person name="Osman S."/>
            <person name="Oyono L."/>
            <person name="Patti C."/>
            <person name="Perrin D."/>
            <person name="Phunkhang P."/>
            <person name="Pierre F."/>
            <person name="Priest M."/>
            <person name="Rachupka A."/>
            <person name="Raghuraman S."/>
            <person name="Rameau R."/>
            <person name="Ray V."/>
            <person name="Raymond C."/>
            <person name="Rege F."/>
            <person name="Rise C."/>
            <person name="Rogers J."/>
            <person name="Rogov P."/>
            <person name="Sahalie J."/>
            <person name="Settipalli S."/>
            <person name="Sharpe T."/>
            <person name="Shea T."/>
            <person name="Sheehan M."/>
            <person name="Sherpa N."/>
            <person name="Shi J."/>
            <person name="Shih D."/>
            <person name="Sloan J."/>
            <person name="Smith C."/>
            <person name="Sparrow T."/>
            <person name="Stalker J."/>
            <person name="Stange-Thomann N."/>
            <person name="Stavropoulos S."/>
            <person name="Stone C."/>
            <person name="Stone S."/>
            <person name="Sykes S."/>
            <person name="Tchuinga P."/>
            <person name="Tenzing P."/>
            <person name="Tesfaye S."/>
            <person name="Thoulutsang D."/>
            <person name="Thoulutsang Y."/>
            <person name="Topham K."/>
            <person name="Topping I."/>
            <person name="Tsamla T."/>
            <person name="Vassiliev H."/>
            <person name="Venkataraman V."/>
            <person name="Vo A."/>
            <person name="Wangchuk T."/>
            <person name="Wangdi T."/>
            <person name="Weiand M."/>
            <person name="Wilkinson J."/>
            <person name="Wilson A."/>
            <person name="Yadav S."/>
            <person name="Yang S."/>
            <person name="Yang X."/>
            <person name="Young G."/>
            <person name="Yu Q."/>
            <person name="Zainoun J."/>
            <person name="Zembek L."/>
            <person name="Zimmer A."/>
            <person name="Lander E.S."/>
        </authorList>
    </citation>
    <scope>NUCLEOTIDE SEQUENCE [LARGE SCALE GENOMIC DNA]</scope>
    <source>
        <strain evidence="2">Boxer</strain>
    </source>
</reference>
<dbReference type="AlphaFoldDB" id="A0A8C0M9W2"/>
<dbReference type="InterPro" id="IPR013783">
    <property type="entry name" value="Ig-like_fold"/>
</dbReference>
<sequence length="78" mass="8303">AVVVPSGQEQRYTCHVQHEGLAEPVTRRWESPPRLTIPIVGIVAGLLVFVVSGTMVAGAVLWRKISGGKGPGYSHAAR</sequence>
<keyword evidence="1" id="KW-0472">Membrane</keyword>
<accession>A0A8C0M9W2</accession>
<dbReference type="InterPro" id="IPR036179">
    <property type="entry name" value="Ig-like_dom_sf"/>
</dbReference>
<dbReference type="SUPFAM" id="SSF48726">
    <property type="entry name" value="Immunoglobulin"/>
    <property type="match status" value="1"/>
</dbReference>
<dbReference type="Ensembl" id="ENSCAFT00040031197.1">
    <property type="protein sequence ID" value="ENSCAFP00040027118.1"/>
    <property type="gene ID" value="ENSCAFG00040016909.1"/>
</dbReference>
<reference evidence="3" key="3">
    <citation type="submission" date="2019-03" db="EMBL/GenBank/DDBJ databases">
        <authorList>
            <person name="Warren W.C."/>
            <person name="Johnson G.S."/>
        </authorList>
    </citation>
    <scope>NUCLEOTIDE SEQUENCE [LARGE SCALE GENOMIC DNA]</scope>
    <source>
        <strain evidence="3">Basenji</strain>
    </source>
</reference>
<keyword evidence="1" id="KW-1133">Transmembrane helix</keyword>
<evidence type="ECO:0000313" key="6">
    <source>
        <dbReference type="Proteomes" id="UP000694429"/>
    </source>
</evidence>
<dbReference type="InterPro" id="IPR003006">
    <property type="entry name" value="Ig/MHC_CS"/>
</dbReference>
<gene>
    <name evidence="3" type="primary">DLA88</name>
</gene>
<proteinExistence type="predicted"/>
<reference evidence="3" key="4">
    <citation type="submission" date="2025-05" db="UniProtKB">
        <authorList>
            <consortium name="Ensembl"/>
        </authorList>
    </citation>
    <scope>IDENTIFICATION</scope>
</reference>
<evidence type="ECO:0000313" key="2">
    <source>
        <dbReference type="Ensembl" id="ENSCAFP00000065493.1"/>
    </source>
</evidence>
<evidence type="ECO:0000313" key="4">
    <source>
        <dbReference type="Ensembl" id="ENSCAFP00040027118.1"/>
    </source>
</evidence>
<keyword evidence="1" id="KW-0812">Transmembrane</keyword>
<dbReference type="Proteomes" id="UP000694429">
    <property type="component" value="Chromosome 12"/>
</dbReference>
<dbReference type="Ensembl" id="ENSCAFT00030009751.1">
    <property type="protein sequence ID" value="ENSCAFP00030008531.1"/>
    <property type="gene ID" value="ENSCAFG00030005312.1"/>
</dbReference>
<evidence type="ECO:0000256" key="1">
    <source>
        <dbReference type="SAM" id="Phobius"/>
    </source>
</evidence>
<dbReference type="Proteomes" id="UP000694542">
    <property type="component" value="Chromosome 12"/>
</dbReference>
<name>A0A8C0M9W2_CANLF</name>
<dbReference type="Gene3D" id="2.60.40.10">
    <property type="entry name" value="Immunoglobulins"/>
    <property type="match status" value="1"/>
</dbReference>
<protein>
    <submittedName>
        <fullName evidence="3">MHC class I DLA-88</fullName>
    </submittedName>
</protein>
<dbReference type="Proteomes" id="UP000002254">
    <property type="component" value="Chromosome 12"/>
</dbReference>
<organism evidence="3 6">
    <name type="scientific">Canis lupus familiaris</name>
    <name type="common">Dog</name>
    <name type="synonym">Canis familiaris</name>
    <dbReference type="NCBI Taxonomy" id="9615"/>
    <lineage>
        <taxon>Eukaryota</taxon>
        <taxon>Metazoa</taxon>
        <taxon>Chordata</taxon>
        <taxon>Craniata</taxon>
        <taxon>Vertebrata</taxon>
        <taxon>Euteleostomi</taxon>
        <taxon>Mammalia</taxon>
        <taxon>Eutheria</taxon>
        <taxon>Laurasiatheria</taxon>
        <taxon>Carnivora</taxon>
        <taxon>Caniformia</taxon>
        <taxon>Canidae</taxon>
        <taxon>Canis</taxon>
    </lineage>
</organism>
<evidence type="ECO:0000313" key="5">
    <source>
        <dbReference type="Proteomes" id="UP000002254"/>
    </source>
</evidence>
<dbReference type="Ensembl" id="ENSCAFT00000063723.2">
    <property type="protein sequence ID" value="ENSCAFP00000065493.1"/>
    <property type="gene ID" value="ENSCAFG00000000487.6"/>
</dbReference>
<feature type="transmembrane region" description="Helical" evidence="1">
    <location>
        <begin position="37"/>
        <end position="62"/>
    </location>
</feature>
<evidence type="ECO:0000313" key="3">
    <source>
        <dbReference type="Ensembl" id="ENSCAFP00030008531.1"/>
    </source>
</evidence>
<dbReference type="PROSITE" id="PS00290">
    <property type="entry name" value="IG_MHC"/>
    <property type="match status" value="1"/>
</dbReference>
<reference evidence="4" key="2">
    <citation type="submission" date="2018-10" db="EMBL/GenBank/DDBJ databases">
        <title>De novo assembly of a Great Dane genome.</title>
        <authorList>
            <person name="Kidd J.M."/>
            <person name="Pendleton A.L."/>
            <person name="Shen F."/>
            <person name="Emery S."/>
        </authorList>
    </citation>
    <scope>NUCLEOTIDE SEQUENCE [LARGE SCALE GENOMIC DNA]</scope>
    <source>
        <strain evidence="4">Great Dane</strain>
    </source>
</reference>